<organism evidence="2 3">
    <name type="scientific">Hibiscus syriacus</name>
    <name type="common">Rose of Sharon</name>
    <dbReference type="NCBI Taxonomy" id="106335"/>
    <lineage>
        <taxon>Eukaryota</taxon>
        <taxon>Viridiplantae</taxon>
        <taxon>Streptophyta</taxon>
        <taxon>Embryophyta</taxon>
        <taxon>Tracheophyta</taxon>
        <taxon>Spermatophyta</taxon>
        <taxon>Magnoliopsida</taxon>
        <taxon>eudicotyledons</taxon>
        <taxon>Gunneridae</taxon>
        <taxon>Pentapetalae</taxon>
        <taxon>rosids</taxon>
        <taxon>malvids</taxon>
        <taxon>Malvales</taxon>
        <taxon>Malvaceae</taxon>
        <taxon>Malvoideae</taxon>
        <taxon>Hibiscus</taxon>
    </lineage>
</organism>
<dbReference type="Proteomes" id="UP000436088">
    <property type="component" value="Unassembled WGS sequence"/>
</dbReference>
<protein>
    <submittedName>
        <fullName evidence="2">Glycosyl hydrolase superfamily protein</fullName>
    </submittedName>
</protein>
<dbReference type="GO" id="GO:0016787">
    <property type="term" value="F:hydrolase activity"/>
    <property type="evidence" value="ECO:0007669"/>
    <property type="project" value="UniProtKB-KW"/>
</dbReference>
<proteinExistence type="predicted"/>
<gene>
    <name evidence="2" type="ORF">F3Y22_tig00111832pilonHSYRG00151</name>
</gene>
<feature type="compositionally biased region" description="Basic and acidic residues" evidence="1">
    <location>
        <begin position="151"/>
        <end position="165"/>
    </location>
</feature>
<reference evidence="2" key="1">
    <citation type="submission" date="2019-09" db="EMBL/GenBank/DDBJ databases">
        <title>Draft genome information of white flower Hibiscus syriacus.</title>
        <authorList>
            <person name="Kim Y.-M."/>
        </authorList>
    </citation>
    <scope>NUCLEOTIDE SEQUENCE [LARGE SCALE GENOMIC DNA]</scope>
    <source>
        <strain evidence="2">YM2019G1</strain>
    </source>
</reference>
<keyword evidence="3" id="KW-1185">Reference proteome</keyword>
<sequence length="175" mass="19992">MGGLSFKRLRLQGRIEGNVKRLKAQREKLLDDKDDDLILNKINRDASVFPPPAPLAVKRKRFFDLNDDGDEMVVKRETKMTSTSRKGAVRKLGYDFERVADDNDSGKTSKERSFNDGIGNDVMKIVEVVNVESEVMKKKKKRRRIVKGLKNGKDELQPSETETRTRCSPRLAKRG</sequence>
<dbReference type="PANTHER" id="PTHR35103:SF1">
    <property type="entry name" value="OS06G0115700 PROTEIN"/>
    <property type="match status" value="1"/>
</dbReference>
<name>A0A6A2YCK1_HIBSY</name>
<dbReference type="AlphaFoldDB" id="A0A6A2YCK1"/>
<evidence type="ECO:0000313" key="2">
    <source>
        <dbReference type="EMBL" id="KAE8673019.1"/>
    </source>
</evidence>
<accession>A0A6A2YCK1</accession>
<dbReference type="EMBL" id="VEPZ02001439">
    <property type="protein sequence ID" value="KAE8673019.1"/>
    <property type="molecule type" value="Genomic_DNA"/>
</dbReference>
<evidence type="ECO:0000256" key="1">
    <source>
        <dbReference type="SAM" id="MobiDB-lite"/>
    </source>
</evidence>
<evidence type="ECO:0000313" key="3">
    <source>
        <dbReference type="Proteomes" id="UP000436088"/>
    </source>
</evidence>
<dbReference type="PANTHER" id="PTHR35103">
    <property type="entry name" value="OS06G0115700 PROTEIN"/>
    <property type="match status" value="1"/>
</dbReference>
<feature type="region of interest" description="Disordered" evidence="1">
    <location>
        <begin position="139"/>
        <end position="175"/>
    </location>
</feature>
<keyword evidence="2" id="KW-0378">Hydrolase</keyword>
<comment type="caution">
    <text evidence="2">The sequence shown here is derived from an EMBL/GenBank/DDBJ whole genome shotgun (WGS) entry which is preliminary data.</text>
</comment>